<feature type="signal peptide" evidence="1">
    <location>
        <begin position="1"/>
        <end position="19"/>
    </location>
</feature>
<dbReference type="Proteomes" id="UP001500936">
    <property type="component" value="Unassembled WGS sequence"/>
</dbReference>
<evidence type="ECO:0000256" key="1">
    <source>
        <dbReference type="SAM" id="SignalP"/>
    </source>
</evidence>
<organism evidence="2 3">
    <name type="scientific">Nibrella viscosa</name>
    <dbReference type="NCBI Taxonomy" id="1084524"/>
    <lineage>
        <taxon>Bacteria</taxon>
        <taxon>Pseudomonadati</taxon>
        <taxon>Bacteroidota</taxon>
        <taxon>Cytophagia</taxon>
        <taxon>Cytophagales</taxon>
        <taxon>Spirosomataceae</taxon>
        <taxon>Nibrella</taxon>
    </lineage>
</organism>
<sequence>MKHLIALAIALCGCLTATAGWTTPPQPEGLYQLDTAVANWFKAWESRVNQLSSRVDQGATGSRQQAALQGFFVADTVQVPDLSQPALLYQHLTPHTTAGNWIGTLPGRFWEDVFVFRVNPYQLRVVDRKRNRVRLEVTAKVALTGVFRDSRQQHHLQDDWVFLVEANAHQKTYTQPLIRSIRRSNLPVELPGLTVARVAGYHDQLQHWLVRFLADSSGRDEAHTRLRQLMRSDTILIATNRAIDTLTLDELPALRLRPEALAYFRVQSFDMSYCDEYLPNPDRVLVGRQITLEGITLSIGSQQLYQRRHTDAVRFPEHQTGPWAQVSNVIINWTQPEKTR</sequence>
<dbReference type="RefSeq" id="WP_345268855.1">
    <property type="nucleotide sequence ID" value="NZ_BAABHB010000006.1"/>
</dbReference>
<name>A0ABP8KM90_9BACT</name>
<keyword evidence="3" id="KW-1185">Reference proteome</keyword>
<gene>
    <name evidence="2" type="ORF">GCM10023187_32200</name>
</gene>
<evidence type="ECO:0000313" key="2">
    <source>
        <dbReference type="EMBL" id="GAA4409218.1"/>
    </source>
</evidence>
<accession>A0ABP8KM90</accession>
<evidence type="ECO:0000313" key="3">
    <source>
        <dbReference type="Proteomes" id="UP001500936"/>
    </source>
</evidence>
<protein>
    <submittedName>
        <fullName evidence="2">Uncharacterized protein</fullName>
    </submittedName>
</protein>
<dbReference type="EMBL" id="BAABHB010000006">
    <property type="protein sequence ID" value="GAA4409218.1"/>
    <property type="molecule type" value="Genomic_DNA"/>
</dbReference>
<comment type="caution">
    <text evidence="2">The sequence shown here is derived from an EMBL/GenBank/DDBJ whole genome shotgun (WGS) entry which is preliminary data.</text>
</comment>
<feature type="chain" id="PRO_5045628344" evidence="1">
    <location>
        <begin position="20"/>
        <end position="340"/>
    </location>
</feature>
<reference evidence="3" key="1">
    <citation type="journal article" date="2019" name="Int. J. Syst. Evol. Microbiol.">
        <title>The Global Catalogue of Microorganisms (GCM) 10K type strain sequencing project: providing services to taxonomists for standard genome sequencing and annotation.</title>
        <authorList>
            <consortium name="The Broad Institute Genomics Platform"/>
            <consortium name="The Broad Institute Genome Sequencing Center for Infectious Disease"/>
            <person name="Wu L."/>
            <person name="Ma J."/>
        </authorList>
    </citation>
    <scope>NUCLEOTIDE SEQUENCE [LARGE SCALE GENOMIC DNA]</scope>
    <source>
        <strain evidence="3">JCM 17925</strain>
    </source>
</reference>
<proteinExistence type="predicted"/>
<keyword evidence="1" id="KW-0732">Signal</keyword>